<feature type="compositionally biased region" description="Polar residues" evidence="1">
    <location>
        <begin position="50"/>
        <end position="63"/>
    </location>
</feature>
<evidence type="ECO:0000313" key="3">
    <source>
        <dbReference type="Proteomes" id="UP001286313"/>
    </source>
</evidence>
<keyword evidence="3" id="KW-1185">Reference proteome</keyword>
<evidence type="ECO:0000313" key="2">
    <source>
        <dbReference type="EMBL" id="KAK3872316.1"/>
    </source>
</evidence>
<dbReference type="Proteomes" id="UP001286313">
    <property type="component" value="Unassembled WGS sequence"/>
</dbReference>
<dbReference type="EMBL" id="JAWQEG010002387">
    <property type="protein sequence ID" value="KAK3872316.1"/>
    <property type="molecule type" value="Genomic_DNA"/>
</dbReference>
<gene>
    <name evidence="2" type="ORF">Pcinc_022619</name>
</gene>
<dbReference type="AlphaFoldDB" id="A0AAE1KDG5"/>
<feature type="compositionally biased region" description="Basic and acidic residues" evidence="1">
    <location>
        <begin position="118"/>
        <end position="127"/>
    </location>
</feature>
<proteinExistence type="predicted"/>
<comment type="caution">
    <text evidence="2">The sequence shown here is derived from an EMBL/GenBank/DDBJ whole genome shotgun (WGS) entry which is preliminary data.</text>
</comment>
<name>A0AAE1KDG5_PETCI</name>
<sequence length="127" mass="13938">MSPINVTHACQALNTLKFNLGSGMLLTPKARGLVKHTRCCYMRGHHGANWPTSRGTTPPSQATRMREPPPSSPLPNPSLYLPELLHFPPSSESRTSKLVNLGVISRQKQSPRIGPIRPGEHHTQPPP</sequence>
<reference evidence="2" key="1">
    <citation type="submission" date="2023-10" db="EMBL/GenBank/DDBJ databases">
        <title>Genome assemblies of two species of porcelain crab, Petrolisthes cinctipes and Petrolisthes manimaculis (Anomura: Porcellanidae).</title>
        <authorList>
            <person name="Angst P."/>
        </authorList>
    </citation>
    <scope>NUCLEOTIDE SEQUENCE</scope>
    <source>
        <strain evidence="2">PB745_01</strain>
        <tissue evidence="2">Gill</tissue>
    </source>
</reference>
<feature type="region of interest" description="Disordered" evidence="1">
    <location>
        <begin position="44"/>
        <end position="127"/>
    </location>
</feature>
<protein>
    <submittedName>
        <fullName evidence="2">Uncharacterized protein</fullName>
    </submittedName>
</protein>
<evidence type="ECO:0000256" key="1">
    <source>
        <dbReference type="SAM" id="MobiDB-lite"/>
    </source>
</evidence>
<accession>A0AAE1KDG5</accession>
<organism evidence="2 3">
    <name type="scientific">Petrolisthes cinctipes</name>
    <name type="common">Flat porcelain crab</name>
    <dbReference type="NCBI Taxonomy" id="88211"/>
    <lineage>
        <taxon>Eukaryota</taxon>
        <taxon>Metazoa</taxon>
        <taxon>Ecdysozoa</taxon>
        <taxon>Arthropoda</taxon>
        <taxon>Crustacea</taxon>
        <taxon>Multicrustacea</taxon>
        <taxon>Malacostraca</taxon>
        <taxon>Eumalacostraca</taxon>
        <taxon>Eucarida</taxon>
        <taxon>Decapoda</taxon>
        <taxon>Pleocyemata</taxon>
        <taxon>Anomura</taxon>
        <taxon>Galatheoidea</taxon>
        <taxon>Porcellanidae</taxon>
        <taxon>Petrolisthes</taxon>
    </lineage>
</organism>